<dbReference type="InterPro" id="IPR001611">
    <property type="entry name" value="Leu-rich_rpt"/>
</dbReference>
<dbReference type="OrthoDB" id="676979at2759"/>
<dbReference type="FunFam" id="3.80.10.10:FF:000383">
    <property type="entry name" value="Leucine-rich repeat receptor protein kinase EMS1"/>
    <property type="match status" value="1"/>
</dbReference>
<proteinExistence type="predicted"/>
<dbReference type="FunFam" id="3.80.10.10:FF:000041">
    <property type="entry name" value="LRR receptor-like serine/threonine-protein kinase ERECTA"/>
    <property type="match status" value="1"/>
</dbReference>
<name>A0A507DQC7_9FUNG</name>
<keyword evidence="3" id="KW-1003">Cell membrane</keyword>
<keyword evidence="13" id="KW-1185">Reference proteome</keyword>
<evidence type="ECO:0000256" key="11">
    <source>
        <dbReference type="ARBA" id="ARBA00023180"/>
    </source>
</evidence>
<evidence type="ECO:0000256" key="3">
    <source>
        <dbReference type="ARBA" id="ARBA00022475"/>
    </source>
</evidence>
<dbReference type="GO" id="GO:0005886">
    <property type="term" value="C:plasma membrane"/>
    <property type="evidence" value="ECO:0007669"/>
    <property type="project" value="UniProtKB-SubCell"/>
</dbReference>
<keyword evidence="6" id="KW-0732">Signal</keyword>
<dbReference type="EMBL" id="QEAP01000951">
    <property type="protein sequence ID" value="TPX53445.1"/>
    <property type="molecule type" value="Genomic_DNA"/>
</dbReference>
<comment type="subcellular location">
    <subcellularLocation>
        <location evidence="2">Cell membrane</location>
    </subcellularLocation>
    <subcellularLocation>
        <location evidence="1">Membrane</location>
        <topology evidence="1">Single-pass membrane protein</topology>
    </subcellularLocation>
</comment>
<evidence type="ECO:0000256" key="1">
    <source>
        <dbReference type="ARBA" id="ARBA00004167"/>
    </source>
</evidence>
<dbReference type="InterPro" id="IPR032675">
    <property type="entry name" value="LRR_dom_sf"/>
</dbReference>
<keyword evidence="7" id="KW-0677">Repeat</keyword>
<evidence type="ECO:0008006" key="14">
    <source>
        <dbReference type="Google" id="ProtNLM"/>
    </source>
</evidence>
<gene>
    <name evidence="12" type="ORF">CcCBS67573_g09704</name>
</gene>
<protein>
    <recommendedName>
        <fullName evidence="14">F-box domain-containing protein</fullName>
    </recommendedName>
</protein>
<evidence type="ECO:0000313" key="13">
    <source>
        <dbReference type="Proteomes" id="UP000320333"/>
    </source>
</evidence>
<dbReference type="Gene3D" id="3.80.10.10">
    <property type="entry name" value="Ribonuclease Inhibitor"/>
    <property type="match status" value="2"/>
</dbReference>
<dbReference type="PROSITE" id="PS51450">
    <property type="entry name" value="LRR"/>
    <property type="match status" value="1"/>
</dbReference>
<keyword evidence="11" id="KW-0325">Glycoprotein</keyword>
<evidence type="ECO:0000256" key="9">
    <source>
        <dbReference type="ARBA" id="ARBA00023136"/>
    </source>
</evidence>
<evidence type="ECO:0000256" key="4">
    <source>
        <dbReference type="ARBA" id="ARBA00022614"/>
    </source>
</evidence>
<dbReference type="InterPro" id="IPR003591">
    <property type="entry name" value="Leu-rich_rpt_typical-subtyp"/>
</dbReference>
<comment type="caution">
    <text evidence="12">The sequence shown here is derived from an EMBL/GenBank/DDBJ whole genome shotgun (WGS) entry which is preliminary data.</text>
</comment>
<dbReference type="Proteomes" id="UP000320333">
    <property type="component" value="Unassembled WGS sequence"/>
</dbReference>
<dbReference type="SMART" id="SM00369">
    <property type="entry name" value="LRR_TYP"/>
    <property type="match status" value="4"/>
</dbReference>
<evidence type="ECO:0000256" key="6">
    <source>
        <dbReference type="ARBA" id="ARBA00022729"/>
    </source>
</evidence>
<evidence type="ECO:0000313" key="12">
    <source>
        <dbReference type="EMBL" id="TPX53445.1"/>
    </source>
</evidence>
<keyword evidence="10" id="KW-0675">Receptor</keyword>
<evidence type="ECO:0000256" key="5">
    <source>
        <dbReference type="ARBA" id="ARBA00022692"/>
    </source>
</evidence>
<organism evidence="12 13">
    <name type="scientific">Chytriomyces confervae</name>
    <dbReference type="NCBI Taxonomy" id="246404"/>
    <lineage>
        <taxon>Eukaryota</taxon>
        <taxon>Fungi</taxon>
        <taxon>Fungi incertae sedis</taxon>
        <taxon>Chytridiomycota</taxon>
        <taxon>Chytridiomycota incertae sedis</taxon>
        <taxon>Chytridiomycetes</taxon>
        <taxon>Chytridiales</taxon>
        <taxon>Chytriomycetaceae</taxon>
        <taxon>Chytriomyces</taxon>
    </lineage>
</organism>
<evidence type="ECO:0000256" key="8">
    <source>
        <dbReference type="ARBA" id="ARBA00022989"/>
    </source>
</evidence>
<evidence type="ECO:0000256" key="10">
    <source>
        <dbReference type="ARBA" id="ARBA00023170"/>
    </source>
</evidence>
<keyword evidence="9" id="KW-0472">Membrane</keyword>
<accession>A0A507DQC7</accession>
<dbReference type="PANTHER" id="PTHR27000:SF642">
    <property type="entry name" value="INACTIVE LEUCINE-RICH REPEAT RECEPTOR KINASE XIAO-RELATED"/>
    <property type="match status" value="1"/>
</dbReference>
<sequence>MLQQTLPMEAVQAIFKWLPPTSVLKYKRLSRWIDTCLSDSHFARENLSCFNVPIRTVTDESETDSVRELEDDEVELDGFEEDEGLDSEGAILPPKSHLQLNNQLWGLLGPESECSSVLLLREWDLAWFHWPAPHQTAYALLELSTKHKLVWRSTLLKGAVIPRSIGILNHLCHLSLADSGLTGALPAELGNLANLQTLNLSGNQICGSIPESLTRLRGLKLLNLGGNLLTGSLPAEIGALRSLQVLMLHKNQLSAELPASLWTCRALLLLKLDNNRFTGTLACSSTTTNSEPPGLHQLSQLECLDLSQNQFSGALPAQLGSLTRLCKLYLGGNAFSGKVPNAWGCLKRLQECSVRGNKLNGLVPWDAVLRLRDLQTLDLSGNSELSGRVDEFIVQQLRWLRYLDVSGTNLEKIKCVV</sequence>
<dbReference type="AlphaFoldDB" id="A0A507DQC7"/>
<dbReference type="Pfam" id="PF00560">
    <property type="entry name" value="LRR_1"/>
    <property type="match status" value="3"/>
</dbReference>
<reference evidence="12 13" key="1">
    <citation type="journal article" date="2019" name="Sci. Rep.">
        <title>Comparative genomics of chytrid fungi reveal insights into the obligate biotrophic and pathogenic lifestyle of Synchytrium endobioticum.</title>
        <authorList>
            <person name="van de Vossenberg B.T.L.H."/>
            <person name="Warris S."/>
            <person name="Nguyen H.D.T."/>
            <person name="van Gent-Pelzer M.P.E."/>
            <person name="Joly D.L."/>
            <person name="van de Geest H.C."/>
            <person name="Bonants P.J.M."/>
            <person name="Smith D.S."/>
            <person name="Levesque C.A."/>
            <person name="van der Lee T.A.J."/>
        </authorList>
    </citation>
    <scope>NUCLEOTIDE SEQUENCE [LARGE SCALE GENOMIC DNA]</scope>
    <source>
        <strain evidence="12 13">CBS 675.73</strain>
    </source>
</reference>
<evidence type="ECO:0000256" key="2">
    <source>
        <dbReference type="ARBA" id="ARBA00004236"/>
    </source>
</evidence>
<keyword evidence="8" id="KW-1133">Transmembrane helix</keyword>
<dbReference type="PANTHER" id="PTHR27000">
    <property type="entry name" value="LEUCINE-RICH REPEAT RECEPTOR-LIKE PROTEIN KINASE FAMILY PROTEIN-RELATED"/>
    <property type="match status" value="1"/>
</dbReference>
<dbReference type="SUPFAM" id="SSF52058">
    <property type="entry name" value="L domain-like"/>
    <property type="match status" value="1"/>
</dbReference>
<evidence type="ECO:0000256" key="7">
    <source>
        <dbReference type="ARBA" id="ARBA00022737"/>
    </source>
</evidence>
<keyword evidence="5" id="KW-0812">Transmembrane</keyword>
<keyword evidence="4" id="KW-0433">Leucine-rich repeat</keyword>